<name>A0A2H1VTE2_SPOFR</name>
<organism evidence="1">
    <name type="scientific">Spodoptera frugiperda</name>
    <name type="common">Fall armyworm</name>
    <dbReference type="NCBI Taxonomy" id="7108"/>
    <lineage>
        <taxon>Eukaryota</taxon>
        <taxon>Metazoa</taxon>
        <taxon>Ecdysozoa</taxon>
        <taxon>Arthropoda</taxon>
        <taxon>Hexapoda</taxon>
        <taxon>Insecta</taxon>
        <taxon>Pterygota</taxon>
        <taxon>Neoptera</taxon>
        <taxon>Endopterygota</taxon>
        <taxon>Lepidoptera</taxon>
        <taxon>Glossata</taxon>
        <taxon>Ditrysia</taxon>
        <taxon>Noctuoidea</taxon>
        <taxon>Noctuidae</taxon>
        <taxon>Amphipyrinae</taxon>
        <taxon>Spodoptera</taxon>
    </lineage>
</organism>
<sequence>MSRARSNKDFLLCRGSVYKRTSSHTHDTQSRNNNLWITQRVAPCGNRTCYPLRGSQLPSHRTNRVVKCCTAALTWLLCHYVQLISNQKRNK</sequence>
<protein>
    <submittedName>
        <fullName evidence="1">SFRICE_031221</fullName>
    </submittedName>
</protein>
<proteinExistence type="predicted"/>
<dbReference type="AlphaFoldDB" id="A0A2H1VTE2"/>
<evidence type="ECO:0000313" key="1">
    <source>
        <dbReference type="EMBL" id="SOQ44089.1"/>
    </source>
</evidence>
<accession>A0A2H1VTE2</accession>
<dbReference type="EMBL" id="ODYU01004335">
    <property type="protein sequence ID" value="SOQ44089.1"/>
    <property type="molecule type" value="Genomic_DNA"/>
</dbReference>
<reference evidence="1" key="1">
    <citation type="submission" date="2016-07" db="EMBL/GenBank/DDBJ databases">
        <authorList>
            <person name="Bretaudeau A."/>
        </authorList>
    </citation>
    <scope>NUCLEOTIDE SEQUENCE</scope>
    <source>
        <strain evidence="1">Rice</strain>
        <tissue evidence="1">Whole body</tissue>
    </source>
</reference>
<gene>
    <name evidence="1" type="ORF">SFRICE_031221</name>
</gene>